<evidence type="ECO:0000256" key="1">
    <source>
        <dbReference type="ARBA" id="ARBA00004141"/>
    </source>
</evidence>
<accession>A0ABV7WXV0</accession>
<dbReference type="EMBL" id="JBHRYD010000001">
    <property type="protein sequence ID" value="MFC3703164.1"/>
    <property type="molecule type" value="Genomic_DNA"/>
</dbReference>
<evidence type="ECO:0000256" key="5">
    <source>
        <dbReference type="SAM" id="Phobius"/>
    </source>
</evidence>
<sequence length="131" mass="14206">MVARIVYWVSTLAFCAFYALSIYTYISDPAGSAAGYAAVGYPAYLVSLMIFVKIAGILAVLVRRPLGLAQLAYAGFFYHLILAFSAHVTSGVPGFEISVVLFVLVILSWLSQNAARGPGAAYVPNWFDRWA</sequence>
<evidence type="ECO:0000256" key="2">
    <source>
        <dbReference type="ARBA" id="ARBA00022692"/>
    </source>
</evidence>
<keyword evidence="2 5" id="KW-0812">Transmembrane</keyword>
<keyword evidence="4 5" id="KW-0472">Membrane</keyword>
<reference evidence="7" key="1">
    <citation type="journal article" date="2019" name="Int. J. Syst. Evol. Microbiol.">
        <title>The Global Catalogue of Microorganisms (GCM) 10K type strain sequencing project: providing services to taxonomists for standard genome sequencing and annotation.</title>
        <authorList>
            <consortium name="The Broad Institute Genomics Platform"/>
            <consortium name="The Broad Institute Genome Sequencing Center for Infectious Disease"/>
            <person name="Wu L."/>
            <person name="Ma J."/>
        </authorList>
    </citation>
    <scope>NUCLEOTIDE SEQUENCE [LARGE SCALE GENOMIC DNA]</scope>
    <source>
        <strain evidence="7">KCTC 42281</strain>
    </source>
</reference>
<keyword evidence="3 5" id="KW-1133">Transmembrane helix</keyword>
<evidence type="ECO:0000313" key="6">
    <source>
        <dbReference type="EMBL" id="MFC3703164.1"/>
    </source>
</evidence>
<feature type="transmembrane region" description="Helical" evidence="5">
    <location>
        <begin position="38"/>
        <end position="61"/>
    </location>
</feature>
<feature type="transmembrane region" description="Helical" evidence="5">
    <location>
        <begin position="68"/>
        <end position="86"/>
    </location>
</feature>
<proteinExistence type="predicted"/>
<dbReference type="Pfam" id="PF13564">
    <property type="entry name" value="DoxX_2"/>
    <property type="match status" value="1"/>
</dbReference>
<dbReference type="InterPro" id="IPR032808">
    <property type="entry name" value="DoxX"/>
</dbReference>
<comment type="subcellular location">
    <subcellularLocation>
        <location evidence="1">Membrane</location>
        <topology evidence="1">Multi-pass membrane protein</topology>
    </subcellularLocation>
</comment>
<comment type="caution">
    <text evidence="6">The sequence shown here is derived from an EMBL/GenBank/DDBJ whole genome shotgun (WGS) entry which is preliminary data.</text>
</comment>
<feature type="transmembrane region" description="Helical" evidence="5">
    <location>
        <begin position="5"/>
        <end position="26"/>
    </location>
</feature>
<organism evidence="6 7">
    <name type="scientific">Devosia honganensis</name>
    <dbReference type="NCBI Taxonomy" id="1610527"/>
    <lineage>
        <taxon>Bacteria</taxon>
        <taxon>Pseudomonadati</taxon>
        <taxon>Pseudomonadota</taxon>
        <taxon>Alphaproteobacteria</taxon>
        <taxon>Hyphomicrobiales</taxon>
        <taxon>Devosiaceae</taxon>
        <taxon>Devosia</taxon>
    </lineage>
</organism>
<protein>
    <submittedName>
        <fullName evidence="6">DoxX family protein</fullName>
    </submittedName>
</protein>
<evidence type="ECO:0000256" key="3">
    <source>
        <dbReference type="ARBA" id="ARBA00022989"/>
    </source>
</evidence>
<gene>
    <name evidence="6" type="ORF">ACFOOL_00165</name>
</gene>
<feature type="transmembrane region" description="Helical" evidence="5">
    <location>
        <begin position="92"/>
        <end position="110"/>
    </location>
</feature>
<dbReference type="Proteomes" id="UP001595613">
    <property type="component" value="Unassembled WGS sequence"/>
</dbReference>
<evidence type="ECO:0000256" key="4">
    <source>
        <dbReference type="ARBA" id="ARBA00023136"/>
    </source>
</evidence>
<dbReference type="RefSeq" id="WP_380093781.1">
    <property type="nucleotide sequence ID" value="NZ_JBHRYD010000001.1"/>
</dbReference>
<name>A0ABV7WXV0_9HYPH</name>
<keyword evidence="7" id="KW-1185">Reference proteome</keyword>
<evidence type="ECO:0000313" key="7">
    <source>
        <dbReference type="Proteomes" id="UP001595613"/>
    </source>
</evidence>